<protein>
    <submittedName>
        <fullName evidence="1">Uncharacterized protein</fullName>
    </submittedName>
</protein>
<gene>
    <name evidence="1" type="ORF">ALQ30_102017</name>
</gene>
<dbReference type="AlphaFoldDB" id="A0A3M4AP57"/>
<proteinExistence type="predicted"/>
<comment type="caution">
    <text evidence="1">The sequence shown here is derived from an EMBL/GenBank/DDBJ whole genome shotgun (WGS) entry which is preliminary data.</text>
</comment>
<name>A0A3M4AP57_9PSED</name>
<sequence>MLACSHRTEKARRSLSRQAPLAFAASFKIRTASLCHIRFASLFFHCGESCSAPAKMYQNRNIVDTLSPQNARHSLMDRL</sequence>
<accession>A0A3M4AP57</accession>
<dbReference type="Proteomes" id="UP000281604">
    <property type="component" value="Unassembled WGS sequence"/>
</dbReference>
<dbReference type="EMBL" id="RBQE01000224">
    <property type="protein sequence ID" value="RMP08205.1"/>
    <property type="molecule type" value="Genomic_DNA"/>
</dbReference>
<evidence type="ECO:0000313" key="1">
    <source>
        <dbReference type="EMBL" id="RMP08205.1"/>
    </source>
</evidence>
<organism evidence="1 2">
    <name type="scientific">Pseudomonas syringae pv. persicae</name>
    <dbReference type="NCBI Taxonomy" id="237306"/>
    <lineage>
        <taxon>Bacteria</taxon>
        <taxon>Pseudomonadati</taxon>
        <taxon>Pseudomonadota</taxon>
        <taxon>Gammaproteobacteria</taxon>
        <taxon>Pseudomonadales</taxon>
        <taxon>Pseudomonadaceae</taxon>
        <taxon>Pseudomonas</taxon>
    </lineage>
</organism>
<evidence type="ECO:0000313" key="2">
    <source>
        <dbReference type="Proteomes" id="UP000281604"/>
    </source>
</evidence>
<reference evidence="1 2" key="1">
    <citation type="submission" date="2018-08" db="EMBL/GenBank/DDBJ databases">
        <title>Recombination of ecologically and evolutionarily significant loci maintains genetic cohesion in the Pseudomonas syringae species complex.</title>
        <authorList>
            <person name="Dillon M."/>
            <person name="Thakur S."/>
            <person name="Almeida R.N.D."/>
            <person name="Weir B.S."/>
            <person name="Guttman D.S."/>
        </authorList>
    </citation>
    <scope>NUCLEOTIDE SEQUENCE [LARGE SCALE GENOMIC DNA]</scope>
    <source>
        <strain evidence="1 2">ICMP 3706</strain>
    </source>
</reference>